<feature type="binding site" evidence="6">
    <location>
        <position position="124"/>
    </location>
    <ligand>
        <name>Mg(2+)</name>
        <dbReference type="ChEBI" id="CHEBI:18420"/>
    </ligand>
</feature>
<dbReference type="InterPro" id="IPR011206">
    <property type="entry name" value="Citrate_lyase_beta/mcl1/mcl2"/>
</dbReference>
<dbReference type="AlphaFoldDB" id="A0A0F5LWU1"/>
<accession>A0A0F5LWU1</accession>
<dbReference type="Proteomes" id="UP000184533">
    <property type="component" value="Unassembled WGS sequence"/>
</dbReference>
<organism evidence="8 10">
    <name type="scientific">Devosia limi DSM 17137</name>
    <dbReference type="NCBI Taxonomy" id="1121477"/>
    <lineage>
        <taxon>Bacteria</taxon>
        <taxon>Pseudomonadati</taxon>
        <taxon>Pseudomonadota</taxon>
        <taxon>Alphaproteobacteria</taxon>
        <taxon>Hyphomicrobiales</taxon>
        <taxon>Devosiaceae</taxon>
        <taxon>Devosia</taxon>
    </lineage>
</organism>
<dbReference type="EMBL" id="FQVC01000001">
    <property type="protein sequence ID" value="SHE35656.1"/>
    <property type="molecule type" value="Genomic_DNA"/>
</dbReference>
<dbReference type="Pfam" id="PF03328">
    <property type="entry name" value="HpcH_HpaI"/>
    <property type="match status" value="1"/>
</dbReference>
<dbReference type="SUPFAM" id="SSF51621">
    <property type="entry name" value="Phosphoenolpyruvate/pyruvate domain"/>
    <property type="match status" value="1"/>
</dbReference>
<dbReference type="InterPro" id="IPR005000">
    <property type="entry name" value="Aldolase/citrate-lyase_domain"/>
</dbReference>
<dbReference type="STRING" id="1121477.SAMN02745223_00153"/>
<evidence type="ECO:0000256" key="1">
    <source>
        <dbReference type="ARBA" id="ARBA00001946"/>
    </source>
</evidence>
<name>A0A0F5LWU1_9HYPH</name>
<evidence type="ECO:0000256" key="6">
    <source>
        <dbReference type="PIRSR" id="PIRSR015582-2"/>
    </source>
</evidence>
<evidence type="ECO:0000259" key="7">
    <source>
        <dbReference type="Pfam" id="PF03328"/>
    </source>
</evidence>
<evidence type="ECO:0000313" key="8">
    <source>
        <dbReference type="EMBL" id="KKB86639.1"/>
    </source>
</evidence>
<dbReference type="GO" id="GO:0000287">
    <property type="term" value="F:magnesium ion binding"/>
    <property type="evidence" value="ECO:0007669"/>
    <property type="project" value="TreeGrafter"/>
</dbReference>
<dbReference type="PANTHER" id="PTHR32308:SF10">
    <property type="entry name" value="CITRATE LYASE SUBUNIT BETA"/>
    <property type="match status" value="1"/>
</dbReference>
<evidence type="ECO:0000313" key="10">
    <source>
        <dbReference type="Proteomes" id="UP000033608"/>
    </source>
</evidence>
<comment type="similarity">
    <text evidence="2">Belongs to the HpcH/HpaI aldolase family.</text>
</comment>
<feature type="binding site" evidence="5">
    <location>
        <position position="64"/>
    </location>
    <ligand>
        <name>substrate</name>
    </ligand>
</feature>
<evidence type="ECO:0000313" key="11">
    <source>
        <dbReference type="Proteomes" id="UP000184533"/>
    </source>
</evidence>
<evidence type="ECO:0000256" key="5">
    <source>
        <dbReference type="PIRSR" id="PIRSR015582-1"/>
    </source>
</evidence>
<dbReference type="GO" id="GO:0016829">
    <property type="term" value="F:lyase activity"/>
    <property type="evidence" value="ECO:0007669"/>
    <property type="project" value="UniProtKB-KW"/>
</dbReference>
<dbReference type="GO" id="GO:0006107">
    <property type="term" value="P:oxaloacetate metabolic process"/>
    <property type="evidence" value="ECO:0007669"/>
    <property type="project" value="TreeGrafter"/>
</dbReference>
<dbReference type="PIRSF" id="PIRSF015582">
    <property type="entry name" value="Cit_lyase_B"/>
    <property type="match status" value="1"/>
</dbReference>
<dbReference type="RefSeq" id="WP_046133524.1">
    <property type="nucleotide sequence ID" value="NZ_FQVC01000001.1"/>
</dbReference>
<reference evidence="9 11" key="2">
    <citation type="submission" date="2016-11" db="EMBL/GenBank/DDBJ databases">
        <authorList>
            <person name="Jaros S."/>
            <person name="Januszkiewicz K."/>
            <person name="Wedrychowicz H."/>
        </authorList>
    </citation>
    <scope>NUCLEOTIDE SEQUENCE [LARGE SCALE GENOMIC DNA]</scope>
    <source>
        <strain evidence="9 11">DSM 17137</strain>
    </source>
</reference>
<feature type="domain" description="HpcH/HpaI aldolase/citrate lyase" evidence="7">
    <location>
        <begin position="3"/>
        <end position="218"/>
    </location>
</feature>
<dbReference type="Gene3D" id="3.20.20.60">
    <property type="entry name" value="Phosphoenolpyruvate-binding domains"/>
    <property type="match status" value="1"/>
</dbReference>
<dbReference type="InterPro" id="IPR040442">
    <property type="entry name" value="Pyrv_kinase-like_dom_sf"/>
</dbReference>
<dbReference type="PATRIC" id="fig|1121477.3.peg.1248"/>
<gene>
    <name evidence="9" type="ORF">SAMN02745223_00153</name>
    <name evidence="8" type="ORF">VW29_01035</name>
</gene>
<evidence type="ECO:0000313" key="9">
    <source>
        <dbReference type="EMBL" id="SHE35656.1"/>
    </source>
</evidence>
<reference evidence="8 10" key="1">
    <citation type="submission" date="2015-03" db="EMBL/GenBank/DDBJ databases">
        <authorList>
            <person name="Hassan Y.I."/>
            <person name="Lepp D."/>
            <person name="Zhou T."/>
        </authorList>
    </citation>
    <scope>NUCLEOTIDE SEQUENCE [LARGE SCALE GENOMIC DNA]</scope>
    <source>
        <strain evidence="8 10">DSM 17137</strain>
    </source>
</reference>
<feature type="binding site" evidence="5">
    <location>
        <position position="124"/>
    </location>
    <ligand>
        <name>substrate</name>
    </ligand>
</feature>
<dbReference type="Proteomes" id="UP000033608">
    <property type="component" value="Unassembled WGS sequence"/>
</dbReference>
<evidence type="ECO:0000256" key="4">
    <source>
        <dbReference type="ARBA" id="ARBA00022842"/>
    </source>
</evidence>
<feature type="binding site" evidence="6">
    <location>
        <position position="150"/>
    </location>
    <ligand>
        <name>Mg(2+)</name>
        <dbReference type="ChEBI" id="CHEBI:18420"/>
    </ligand>
</feature>
<protein>
    <submittedName>
        <fullName evidence="8 9">Citrate lyase</fullName>
    </submittedName>
</protein>
<dbReference type="PANTHER" id="PTHR32308">
    <property type="entry name" value="LYASE BETA SUBUNIT, PUTATIVE (AFU_ORTHOLOGUE AFUA_4G13030)-RELATED"/>
    <property type="match status" value="1"/>
</dbReference>
<dbReference type="EMBL" id="LAJF01000023">
    <property type="protein sequence ID" value="KKB86639.1"/>
    <property type="molecule type" value="Genomic_DNA"/>
</dbReference>
<sequence>MIRSLLYVPASSPRFIAKAHERGADAVILDLEDAVAAGDKLAARTALAEAVPAVGRNGAKVFVRINAEPELMLADAEAACRAGAYGLYVPKARDPKDFADLAARLHTIEVPMRRDETRFVALIEDPGAVLDARAIAKAPRVMALSAGGEDLALELGAQAEPEVLRFPKLLIHYAAKAEGLLSFGLLRSAADYADHEGIVAAGREARLHGFDGASCVHPAVVPLLNAAFAPDAEELAWAQRVVDAAEGAAGAFVVDGKMVDAPIIARARRVLGLE</sequence>
<keyword evidence="3 6" id="KW-0479">Metal-binding</keyword>
<keyword evidence="4 6" id="KW-0460">Magnesium</keyword>
<comment type="cofactor">
    <cofactor evidence="1">
        <name>Mg(2+)</name>
        <dbReference type="ChEBI" id="CHEBI:18420"/>
    </cofactor>
</comment>
<dbReference type="OrthoDB" id="9800547at2"/>
<dbReference type="InterPro" id="IPR015813">
    <property type="entry name" value="Pyrv/PenolPyrv_kinase-like_dom"/>
</dbReference>
<keyword evidence="10" id="KW-1185">Reference proteome</keyword>
<evidence type="ECO:0000256" key="2">
    <source>
        <dbReference type="ARBA" id="ARBA00005568"/>
    </source>
</evidence>
<evidence type="ECO:0000256" key="3">
    <source>
        <dbReference type="ARBA" id="ARBA00022723"/>
    </source>
</evidence>
<proteinExistence type="inferred from homology"/>
<keyword evidence="8" id="KW-0456">Lyase</keyword>